<name>A0A915K853_ROMCU</name>
<organism evidence="1 2">
    <name type="scientific">Romanomermis culicivorax</name>
    <name type="common">Nematode worm</name>
    <dbReference type="NCBI Taxonomy" id="13658"/>
    <lineage>
        <taxon>Eukaryota</taxon>
        <taxon>Metazoa</taxon>
        <taxon>Ecdysozoa</taxon>
        <taxon>Nematoda</taxon>
        <taxon>Enoplea</taxon>
        <taxon>Dorylaimia</taxon>
        <taxon>Mermithida</taxon>
        <taxon>Mermithoidea</taxon>
        <taxon>Mermithidae</taxon>
        <taxon>Romanomermis</taxon>
    </lineage>
</organism>
<sequence length="112" mass="12993">MLDFPKPDNVKAVLFKMRKFDSLINVRSYCNILHDKSPPIFCQAVRHMELKFSDATQLRFQCQITAWQSKAKKSMSRVRNKGGKTPSHFLTVKISIDFLKSIYFTGERHLVG</sequence>
<evidence type="ECO:0000313" key="2">
    <source>
        <dbReference type="WBParaSite" id="nRc.2.0.1.t34871-RA"/>
    </source>
</evidence>
<dbReference type="AlphaFoldDB" id="A0A915K853"/>
<accession>A0A915K853</accession>
<keyword evidence="1" id="KW-1185">Reference proteome</keyword>
<proteinExistence type="predicted"/>
<reference evidence="2" key="1">
    <citation type="submission" date="2022-11" db="UniProtKB">
        <authorList>
            <consortium name="WormBaseParasite"/>
        </authorList>
    </citation>
    <scope>IDENTIFICATION</scope>
</reference>
<dbReference type="Proteomes" id="UP000887565">
    <property type="component" value="Unplaced"/>
</dbReference>
<dbReference type="WBParaSite" id="nRc.2.0.1.t34871-RA">
    <property type="protein sequence ID" value="nRc.2.0.1.t34871-RA"/>
    <property type="gene ID" value="nRc.2.0.1.g34871"/>
</dbReference>
<protein>
    <submittedName>
        <fullName evidence="2">Uncharacterized protein</fullName>
    </submittedName>
</protein>
<evidence type="ECO:0000313" key="1">
    <source>
        <dbReference type="Proteomes" id="UP000887565"/>
    </source>
</evidence>